<keyword evidence="3" id="KW-1185">Reference proteome</keyword>
<dbReference type="Pfam" id="PF18276">
    <property type="entry name" value="TcA_TcB_BD"/>
    <property type="match status" value="1"/>
</dbReference>
<dbReference type="Proteomes" id="UP000799424">
    <property type="component" value="Unassembled WGS sequence"/>
</dbReference>
<dbReference type="EMBL" id="MU006227">
    <property type="protein sequence ID" value="KAF2825674.1"/>
    <property type="molecule type" value="Genomic_DNA"/>
</dbReference>
<evidence type="ECO:0000259" key="1">
    <source>
        <dbReference type="Pfam" id="PF18276"/>
    </source>
</evidence>
<reference evidence="2" key="1">
    <citation type="journal article" date="2020" name="Stud. Mycol.">
        <title>101 Dothideomycetes genomes: a test case for predicting lifestyles and emergence of pathogens.</title>
        <authorList>
            <person name="Haridas S."/>
            <person name="Albert R."/>
            <person name="Binder M."/>
            <person name="Bloem J."/>
            <person name="Labutti K."/>
            <person name="Salamov A."/>
            <person name="Andreopoulos B."/>
            <person name="Baker S."/>
            <person name="Barry K."/>
            <person name="Bills G."/>
            <person name="Bluhm B."/>
            <person name="Cannon C."/>
            <person name="Castanera R."/>
            <person name="Culley D."/>
            <person name="Daum C."/>
            <person name="Ezra D."/>
            <person name="Gonzalez J."/>
            <person name="Henrissat B."/>
            <person name="Kuo A."/>
            <person name="Liang C."/>
            <person name="Lipzen A."/>
            <person name="Lutzoni F."/>
            <person name="Magnuson J."/>
            <person name="Mondo S."/>
            <person name="Nolan M."/>
            <person name="Ohm R."/>
            <person name="Pangilinan J."/>
            <person name="Park H.-J."/>
            <person name="Ramirez L."/>
            <person name="Alfaro M."/>
            <person name="Sun H."/>
            <person name="Tritt A."/>
            <person name="Yoshinaga Y."/>
            <person name="Zwiers L.-H."/>
            <person name="Turgeon B."/>
            <person name="Goodwin S."/>
            <person name="Spatafora J."/>
            <person name="Crous P."/>
            <person name="Grigoriev I."/>
        </authorList>
    </citation>
    <scope>NUCLEOTIDE SEQUENCE</scope>
    <source>
        <strain evidence="2">CBS 113818</strain>
    </source>
</reference>
<dbReference type="OrthoDB" id="3798129at2759"/>
<evidence type="ECO:0000313" key="3">
    <source>
        <dbReference type="Proteomes" id="UP000799424"/>
    </source>
</evidence>
<name>A0A6A6ZYT4_9PLEO</name>
<dbReference type="InterPro" id="IPR040840">
    <property type="entry name" value="TcA_TcB_BD"/>
</dbReference>
<proteinExistence type="predicted"/>
<dbReference type="AlphaFoldDB" id="A0A6A6ZYT4"/>
<evidence type="ECO:0000313" key="2">
    <source>
        <dbReference type="EMBL" id="KAF2825674.1"/>
    </source>
</evidence>
<feature type="domain" description="Tc toxin complex TcA C-terminal TcB-binding" evidence="1">
    <location>
        <begin position="345"/>
        <end position="619"/>
    </location>
</feature>
<organism evidence="2 3">
    <name type="scientific">Ophiobolus disseminans</name>
    <dbReference type="NCBI Taxonomy" id="1469910"/>
    <lineage>
        <taxon>Eukaryota</taxon>
        <taxon>Fungi</taxon>
        <taxon>Dikarya</taxon>
        <taxon>Ascomycota</taxon>
        <taxon>Pezizomycotina</taxon>
        <taxon>Dothideomycetes</taxon>
        <taxon>Pleosporomycetidae</taxon>
        <taxon>Pleosporales</taxon>
        <taxon>Pleosporineae</taxon>
        <taxon>Phaeosphaeriaceae</taxon>
        <taxon>Ophiobolus</taxon>
    </lineage>
</organism>
<sequence length="788" mass="87717">MTPQTISSQDKPADGAAKYITSCWRFPPFQVKSDNIIEAGDHPINVDSMEDEINLAISERQSYGQLVHATARSRPQAYMKWIIMKYAGILIESGDVYFRQGTLESLPLATQRYIEAAYVLDLEPEKVTKLGKRRTATYTSIDREATNFDLTLPFQFELAALPDAAAKNSPMPRYRFEVVLQRALGLCAELRPFGDRLLASIERKDTEELSLLTARHGKTIHAMMLDIKRTSLRMSQQEVLEMDFAETASTLNKVIVGMDVLSSGLAAGPTISANIAPFGVGTSVSAGGQNITAVYQAVSVAMRGVSASQSDQGQQASRKASLMRQLQERRLQANVRGREIKATDKQIEIQRIRIQASMSEINLQQLESENAQKMEAWYRTKYSNKDLYAWMEKNLRSLYFQAYTLAVGAALQAQAAVSFEIGKSLSILQTAGYWDASRDGLFAADNLFLDLKRMEQVYLDANKSDFEITKTISLRQINPLALMQLRLTGKADFSVSEFQYDMDFTGHYMRRIRSVASNINATLTLMDHSYRITADARTADDYKPKPSSFRKDGIPISSIAVSSGVHDAGVFELNFAGSQYLPFEGAGAISSWRLELPQEVQKFDYSTISDVMLDIQYTALDGGAVFASAANASVRQISRGNESKGAAEGDCGFFDLKNDFSHAWYGFSARLLTNKGKDELSQLQLGNIKERLPFFSRRQKTLNIQSVTLISKHAALTRTCNIKTIANSSGETGDALDEKKLGSHVMRTRSKVNKELSGDWILDASASAIEAKEQEIETMYLLVQYVFE</sequence>
<protein>
    <recommendedName>
        <fullName evidence="1">Tc toxin complex TcA C-terminal TcB-binding domain-containing protein</fullName>
    </recommendedName>
</protein>
<gene>
    <name evidence="2" type="ORF">CC86DRAFT_456097</name>
</gene>
<accession>A0A6A6ZYT4</accession>